<feature type="transmembrane region" description="Helical" evidence="1">
    <location>
        <begin position="81"/>
        <end position="103"/>
    </location>
</feature>
<dbReference type="PANTHER" id="PTHR37308">
    <property type="entry name" value="INTEGRAL MEMBRANE PROTEIN"/>
    <property type="match status" value="1"/>
</dbReference>
<evidence type="ECO:0000256" key="1">
    <source>
        <dbReference type="SAM" id="Phobius"/>
    </source>
</evidence>
<keyword evidence="1" id="KW-0472">Membrane</keyword>
<dbReference type="PANTHER" id="PTHR37308:SF1">
    <property type="entry name" value="POLYPRENYL-PHOSPHATE TRANSPORTER"/>
    <property type="match status" value="1"/>
</dbReference>
<dbReference type="Proteomes" id="UP000886842">
    <property type="component" value="Unassembled WGS sequence"/>
</dbReference>
<sequence>MLDGLPRWLVTVINLIRGGAIGASETLPGISGGTTALIIGLYDDLIAGAGHVIHGAKNLVVDLPRRAGTARARAEWRQAKWGIIVPVLIGMGIALILSAKLLAPLVERHPQYALAVFFGLVLASLPIPYSHSGQPWKLRHYLIALVAAVASFLFTGLPQANLPQHPVVIFLAAAVAVCALVLPGLSGSFILLMVGLYEPTLRAVADANLGYLGIFALGMVVGMASVVQLMQFLLKHHHHLTTVVLTGLMAGSLRALWPWQDEARGFVAPTDIGLTVVCAVIGFVVVSGFILLGRRAAARSGTRAGAPSGA</sequence>
<keyword evidence="1" id="KW-1133">Transmembrane helix</keyword>
<feature type="transmembrane region" description="Helical" evidence="1">
    <location>
        <begin position="167"/>
        <end position="197"/>
    </location>
</feature>
<proteinExistence type="predicted"/>
<evidence type="ECO:0000313" key="3">
    <source>
        <dbReference type="Proteomes" id="UP000886842"/>
    </source>
</evidence>
<gene>
    <name evidence="2" type="ORF">IAA98_01535</name>
</gene>
<dbReference type="EMBL" id="DVLP01000044">
    <property type="protein sequence ID" value="HIT74252.1"/>
    <property type="molecule type" value="Genomic_DNA"/>
</dbReference>
<dbReference type="Pfam" id="PF04018">
    <property type="entry name" value="VCA0040-like"/>
    <property type="match status" value="1"/>
</dbReference>
<feature type="transmembrane region" description="Helical" evidence="1">
    <location>
        <begin position="209"/>
        <end position="233"/>
    </location>
</feature>
<keyword evidence="1" id="KW-0812">Transmembrane</keyword>
<evidence type="ECO:0000313" key="2">
    <source>
        <dbReference type="EMBL" id="HIT74252.1"/>
    </source>
</evidence>
<dbReference type="AlphaFoldDB" id="A0A9D1KLZ9"/>
<reference evidence="2" key="1">
    <citation type="submission" date="2020-10" db="EMBL/GenBank/DDBJ databases">
        <authorList>
            <person name="Gilroy R."/>
        </authorList>
    </citation>
    <scope>NUCLEOTIDE SEQUENCE</scope>
    <source>
        <strain evidence="2">ChiGjej1B1-24693</strain>
    </source>
</reference>
<organism evidence="2 3">
    <name type="scientific">Candidatus Avipropionibacterium avicola</name>
    <dbReference type="NCBI Taxonomy" id="2840701"/>
    <lineage>
        <taxon>Bacteria</taxon>
        <taxon>Bacillati</taxon>
        <taxon>Actinomycetota</taxon>
        <taxon>Actinomycetes</taxon>
        <taxon>Propionibacteriales</taxon>
        <taxon>Propionibacteriaceae</taxon>
        <taxon>Propionibacteriaceae incertae sedis</taxon>
        <taxon>Candidatus Avipropionibacterium</taxon>
    </lineage>
</organism>
<dbReference type="InterPro" id="IPR007163">
    <property type="entry name" value="VCA0040-like"/>
</dbReference>
<name>A0A9D1KLZ9_9ACTN</name>
<comment type="caution">
    <text evidence="2">The sequence shown here is derived from an EMBL/GenBank/DDBJ whole genome shotgun (WGS) entry which is preliminary data.</text>
</comment>
<reference evidence="2" key="2">
    <citation type="journal article" date="2021" name="PeerJ">
        <title>Extensive microbial diversity within the chicken gut microbiome revealed by metagenomics and culture.</title>
        <authorList>
            <person name="Gilroy R."/>
            <person name="Ravi A."/>
            <person name="Getino M."/>
            <person name="Pursley I."/>
            <person name="Horton D.L."/>
            <person name="Alikhan N.F."/>
            <person name="Baker D."/>
            <person name="Gharbi K."/>
            <person name="Hall N."/>
            <person name="Watson M."/>
            <person name="Adriaenssens E.M."/>
            <person name="Foster-Nyarko E."/>
            <person name="Jarju S."/>
            <person name="Secka A."/>
            <person name="Antonio M."/>
            <person name="Oren A."/>
            <person name="Chaudhuri R.R."/>
            <person name="La Ragione R."/>
            <person name="Hildebrand F."/>
            <person name="Pallen M.J."/>
        </authorList>
    </citation>
    <scope>NUCLEOTIDE SEQUENCE</scope>
    <source>
        <strain evidence="2">ChiGjej1B1-24693</strain>
    </source>
</reference>
<protein>
    <submittedName>
        <fullName evidence="2">DUF368 domain-containing protein</fullName>
    </submittedName>
</protein>
<accession>A0A9D1KLZ9</accession>
<feature type="transmembrane region" description="Helical" evidence="1">
    <location>
        <begin position="112"/>
        <end position="129"/>
    </location>
</feature>
<feature type="transmembrane region" description="Helical" evidence="1">
    <location>
        <begin position="272"/>
        <end position="293"/>
    </location>
</feature>
<feature type="transmembrane region" description="Helical" evidence="1">
    <location>
        <begin position="141"/>
        <end position="160"/>
    </location>
</feature>